<feature type="non-terminal residue" evidence="2">
    <location>
        <position position="1"/>
    </location>
</feature>
<feature type="region of interest" description="Disordered" evidence="1">
    <location>
        <begin position="413"/>
        <end position="470"/>
    </location>
</feature>
<feature type="region of interest" description="Disordered" evidence="1">
    <location>
        <begin position="491"/>
        <end position="515"/>
    </location>
</feature>
<evidence type="ECO:0000313" key="3">
    <source>
        <dbReference type="Proteomes" id="UP000799444"/>
    </source>
</evidence>
<evidence type="ECO:0000313" key="2">
    <source>
        <dbReference type="EMBL" id="KAF2733114.1"/>
    </source>
</evidence>
<name>A0A9P4QXW4_9PLEO</name>
<protein>
    <submittedName>
        <fullName evidence="2">Uncharacterized protein</fullName>
    </submittedName>
</protein>
<dbReference type="EMBL" id="ML996166">
    <property type="protein sequence ID" value="KAF2733114.1"/>
    <property type="molecule type" value="Genomic_DNA"/>
</dbReference>
<feature type="region of interest" description="Disordered" evidence="1">
    <location>
        <begin position="35"/>
        <end position="118"/>
    </location>
</feature>
<feature type="compositionally biased region" description="Basic and acidic residues" evidence="1">
    <location>
        <begin position="428"/>
        <end position="453"/>
    </location>
</feature>
<comment type="caution">
    <text evidence="2">The sequence shown here is derived from an EMBL/GenBank/DDBJ whole genome shotgun (WGS) entry which is preliminary data.</text>
</comment>
<accession>A0A9P4QXW4</accession>
<dbReference type="AlphaFoldDB" id="A0A9P4QXW4"/>
<organism evidence="2 3">
    <name type="scientific">Polyplosphaeria fusca</name>
    <dbReference type="NCBI Taxonomy" id="682080"/>
    <lineage>
        <taxon>Eukaryota</taxon>
        <taxon>Fungi</taxon>
        <taxon>Dikarya</taxon>
        <taxon>Ascomycota</taxon>
        <taxon>Pezizomycotina</taxon>
        <taxon>Dothideomycetes</taxon>
        <taxon>Pleosporomycetidae</taxon>
        <taxon>Pleosporales</taxon>
        <taxon>Tetraplosphaeriaceae</taxon>
        <taxon>Polyplosphaeria</taxon>
    </lineage>
</organism>
<feature type="region of interest" description="Disordered" evidence="1">
    <location>
        <begin position="822"/>
        <end position="843"/>
    </location>
</feature>
<feature type="region of interest" description="Disordered" evidence="1">
    <location>
        <begin position="683"/>
        <end position="808"/>
    </location>
</feature>
<dbReference type="Proteomes" id="UP000799444">
    <property type="component" value="Unassembled WGS sequence"/>
</dbReference>
<proteinExistence type="predicted"/>
<feature type="compositionally biased region" description="Basic and acidic residues" evidence="1">
    <location>
        <begin position="596"/>
        <end position="620"/>
    </location>
</feature>
<reference evidence="2" key="1">
    <citation type="journal article" date="2020" name="Stud. Mycol.">
        <title>101 Dothideomycetes genomes: a test case for predicting lifestyles and emergence of pathogens.</title>
        <authorList>
            <person name="Haridas S."/>
            <person name="Albert R."/>
            <person name="Binder M."/>
            <person name="Bloem J."/>
            <person name="Labutti K."/>
            <person name="Salamov A."/>
            <person name="Andreopoulos B."/>
            <person name="Baker S."/>
            <person name="Barry K."/>
            <person name="Bills G."/>
            <person name="Bluhm B."/>
            <person name="Cannon C."/>
            <person name="Castanera R."/>
            <person name="Culley D."/>
            <person name="Daum C."/>
            <person name="Ezra D."/>
            <person name="Gonzalez J."/>
            <person name="Henrissat B."/>
            <person name="Kuo A."/>
            <person name="Liang C."/>
            <person name="Lipzen A."/>
            <person name="Lutzoni F."/>
            <person name="Magnuson J."/>
            <person name="Mondo S."/>
            <person name="Nolan M."/>
            <person name="Ohm R."/>
            <person name="Pangilinan J."/>
            <person name="Park H.-J."/>
            <person name="Ramirez L."/>
            <person name="Alfaro M."/>
            <person name="Sun H."/>
            <person name="Tritt A."/>
            <person name="Yoshinaga Y."/>
            <person name="Zwiers L.-H."/>
            <person name="Turgeon B."/>
            <person name="Goodwin S."/>
            <person name="Spatafora J."/>
            <person name="Crous P."/>
            <person name="Grigoriev I."/>
        </authorList>
    </citation>
    <scope>NUCLEOTIDE SEQUENCE</scope>
    <source>
        <strain evidence="2">CBS 125425</strain>
    </source>
</reference>
<feature type="region of interest" description="Disordered" evidence="1">
    <location>
        <begin position="552"/>
        <end position="638"/>
    </location>
</feature>
<keyword evidence="3" id="KW-1185">Reference proteome</keyword>
<feature type="compositionally biased region" description="Basic and acidic residues" evidence="1">
    <location>
        <begin position="698"/>
        <end position="714"/>
    </location>
</feature>
<gene>
    <name evidence="2" type="ORF">EJ04DRAFT_606538</name>
</gene>
<feature type="compositionally biased region" description="Low complexity" evidence="1">
    <location>
        <begin position="577"/>
        <end position="586"/>
    </location>
</feature>
<evidence type="ECO:0000256" key="1">
    <source>
        <dbReference type="SAM" id="MobiDB-lite"/>
    </source>
</evidence>
<sequence>KGHYPRAEVGTSSSAIATGRSAAALLPCRRGICMRRPRRGRPREPSDLERAFPLSRKQTRGDADRHQRRTVLAPNGGGRQPLPIFPGRGQWAEGHGMPNPAGRKRGRHGPGSNYPSQILHPQVKVPCCTPRHVRIARSNSQQNLAEALGPPRIHWGQGVAHRPLKALARPRLDERDRIVGIDMGESTFAGALGVPRPRPQREASFGATAKATTHEMPVSSNRRRPLGAWGLGAALLCDRHVLLPVVGRLHVLEGRATSEEVVVRRQKGKGEDELSGRVAPSALLALLLLPLDGVREPGLRSITTVIVNVRRRGQRRREAGGAPAEMAFVIFRVSRMGAGSGWLNACLPTPTSFRGFEMARDATPTCSICLFVRVPTGDDRHSAGRRRFLGVQCPVSTGDGIRVCLMDAQTATRGFGQRSRSMSGGVVERAECKRRDADPDGPRARQQDEERKQGVQQPRFTQRDAVRAAPPLHRLHRLHVVAHGQPVPAAGPALAADVSDNASNRKSSRPVEKENNARLKLKIATAARRRKDWRAAPRPWVSQTRPWRRREERVQTVQTVQSDDAVPPAARRTVSFDDSSPAPSAAGQPKAGIVGRQRDAVMEKSWLSEDSHVGMDKSWTDDESEGEADRGRRQGRRKWTEWTECDSIRMCSRPLSPAHCSQPSAQYWLAYRISGRCLGGLSSRRRASNGQAPSSAEVAKHRTVDSALRSHRESAASSPSQQRPLCCPVHVRPARPAQGLSRRNQRSPAHSLTRPPTGHSARQIAPSPPLRSSSKSGIPPRQPSALSRWGPRLSGKAAGREADRSGRSAQLSFWEVRTSRRRSCLAPGPPRLRPATPGAFPEPSPIDTARFNRSRASHPPVRALSLVVVRPKRQPSITSSSGQVILGNAAAPSPVVHWCHP</sequence>